<sequence>MTQARKRLIRRIEMSDRHQCRGIITRQERIVACIIVFQESIKADTRKKEGRKERPTMVSFSALLCVVFNQTYSGESQRRSGEFPANIGESNNIEKFQRHWKFPATFRQVSTASSPLISREDCKSI</sequence>
<evidence type="ECO:0000313" key="2">
    <source>
        <dbReference type="Proteomes" id="UP001062846"/>
    </source>
</evidence>
<reference evidence="1" key="1">
    <citation type="submission" date="2022-02" db="EMBL/GenBank/DDBJ databases">
        <title>Plant Genome Project.</title>
        <authorList>
            <person name="Zhang R.-G."/>
        </authorList>
    </citation>
    <scope>NUCLEOTIDE SEQUENCE</scope>
    <source>
        <strain evidence="1">AT1</strain>
    </source>
</reference>
<gene>
    <name evidence="1" type="ORF">RHMOL_Rhmol11G0129800</name>
</gene>
<organism evidence="1 2">
    <name type="scientific">Rhododendron molle</name>
    <name type="common">Chinese azalea</name>
    <name type="synonym">Azalea mollis</name>
    <dbReference type="NCBI Taxonomy" id="49168"/>
    <lineage>
        <taxon>Eukaryota</taxon>
        <taxon>Viridiplantae</taxon>
        <taxon>Streptophyta</taxon>
        <taxon>Embryophyta</taxon>
        <taxon>Tracheophyta</taxon>
        <taxon>Spermatophyta</taxon>
        <taxon>Magnoliopsida</taxon>
        <taxon>eudicotyledons</taxon>
        <taxon>Gunneridae</taxon>
        <taxon>Pentapetalae</taxon>
        <taxon>asterids</taxon>
        <taxon>Ericales</taxon>
        <taxon>Ericaceae</taxon>
        <taxon>Ericoideae</taxon>
        <taxon>Rhodoreae</taxon>
        <taxon>Rhododendron</taxon>
    </lineage>
</organism>
<evidence type="ECO:0000313" key="1">
    <source>
        <dbReference type="EMBL" id="KAI8531352.1"/>
    </source>
</evidence>
<accession>A0ACC0LRY5</accession>
<dbReference type="EMBL" id="CM046398">
    <property type="protein sequence ID" value="KAI8531352.1"/>
    <property type="molecule type" value="Genomic_DNA"/>
</dbReference>
<keyword evidence="2" id="KW-1185">Reference proteome</keyword>
<name>A0ACC0LRY5_RHOML</name>
<proteinExistence type="predicted"/>
<protein>
    <submittedName>
        <fullName evidence="1">Uncharacterized protein</fullName>
    </submittedName>
</protein>
<comment type="caution">
    <text evidence="1">The sequence shown here is derived from an EMBL/GenBank/DDBJ whole genome shotgun (WGS) entry which is preliminary data.</text>
</comment>
<dbReference type="Proteomes" id="UP001062846">
    <property type="component" value="Chromosome 11"/>
</dbReference>